<gene>
    <name evidence="1" type="ORF">MW7_006530</name>
</gene>
<comment type="caution">
    <text evidence="1">The sequence shown here is derived from an EMBL/GenBank/DDBJ whole genome shotgun (WGS) entry which is preliminary data.</text>
</comment>
<reference evidence="1" key="1">
    <citation type="submission" date="2019-05" db="EMBL/GenBank/DDBJ databases">
        <title>Revised genome assembly of Burkholderiaceae (previously Ralstonia) sp. PBA.</title>
        <authorList>
            <person name="Gan H.M."/>
        </authorList>
    </citation>
    <scope>NUCLEOTIDE SEQUENCE</scope>
    <source>
        <strain evidence="1">PBA</strain>
    </source>
</reference>
<dbReference type="EMBL" id="AKCV02000015">
    <property type="protein sequence ID" value="TMS58391.1"/>
    <property type="molecule type" value="Genomic_DNA"/>
</dbReference>
<evidence type="ECO:0000313" key="2">
    <source>
        <dbReference type="Proteomes" id="UP000004277"/>
    </source>
</evidence>
<proteinExistence type="predicted"/>
<name>A0ACD3SQ49_9BURK</name>
<keyword evidence="2" id="KW-1185">Reference proteome</keyword>
<evidence type="ECO:0000313" key="1">
    <source>
        <dbReference type="EMBL" id="TMS58391.1"/>
    </source>
</evidence>
<accession>A0ACD3SQ49</accession>
<protein>
    <submittedName>
        <fullName evidence="1">Alkaline phosphatase family protein</fullName>
    </submittedName>
</protein>
<organism evidence="1 2">
    <name type="scientific">Imbroritus primus</name>
    <dbReference type="NCBI Taxonomy" id="3058603"/>
    <lineage>
        <taxon>Bacteria</taxon>
        <taxon>Pseudomonadati</taxon>
        <taxon>Pseudomonadota</taxon>
        <taxon>Betaproteobacteria</taxon>
        <taxon>Burkholderiales</taxon>
        <taxon>Burkholderiaceae</taxon>
        <taxon>Imbroritus</taxon>
    </lineage>
</organism>
<sequence>MAEQMLIGPVLSFRGVGNNNMWRVTALIGVHEDAPAPRLLVEGRDAGRPRELLLFRKERYLRYDLACKMQAQERRVEYGIEGGPVWHFTVPATGTAPRIAYVSCNGFSDPSGMRKLVRPANTVWQDLLESHDRLLRPGDRLLDKEQLWHEERIHDKGLQRFHVLLMGGDQIYFDSIWEDIPTLKHWVSLSRQEQLDFKVNAALEREIEQYYFTLYRQRWLPEKRRPWGTQAPNLDAADGLARVPTVMMWDDHDIFDGWGSYSCAMQRCELFRVMFRHARRAFWVFQMQHALDDLPDLTDATPAGFQSNDPLYAPIAWSTALKRDALALPMLDQQPGFSSVYRVGPLAIVAADLRTERSRTQVMGSSTWSRLKDWMAALPAPTAKPAGGRTRKTAEARCEHLLFMSSVPVAHPKLSLAEGLLDTFGQDHVIDSSADDLKDHWSHDDHEGERKRLLEVLSGIARDKRLRVSLVSGDVHVAAWGTAVRRDLPLTETWAQIHQFTSSAVVHPSLMGVAERLFLSLLNSMAGKAQHIDVQYTVEMMLFPGHNKYVMPARNWLALEADEAGSEGRKLWATWRCETESGFSNHLLAVPGVVAG</sequence>
<dbReference type="Proteomes" id="UP000004277">
    <property type="component" value="Unassembled WGS sequence"/>
</dbReference>